<evidence type="ECO:0000259" key="1">
    <source>
        <dbReference type="Pfam" id="PF21003"/>
    </source>
</evidence>
<name>A0ABD5ZIQ4_9EURY</name>
<accession>A0ABD5ZIQ4</accession>
<feature type="domain" description="Endonuclease NucS N-terminal PH-like" evidence="1">
    <location>
        <begin position="2"/>
        <end position="90"/>
    </location>
</feature>
<gene>
    <name evidence="2" type="ORF">ACFQJC_16825</name>
</gene>
<dbReference type="InterPro" id="IPR048302">
    <property type="entry name" value="NucS_N"/>
</dbReference>
<organism evidence="2 3">
    <name type="scientific">Haloferax namakaokahaiae</name>
    <dbReference type="NCBI Taxonomy" id="1748331"/>
    <lineage>
        <taxon>Archaea</taxon>
        <taxon>Methanobacteriati</taxon>
        <taxon>Methanobacteriota</taxon>
        <taxon>Stenosarchaea group</taxon>
        <taxon>Halobacteria</taxon>
        <taxon>Halobacteriales</taxon>
        <taxon>Haloferacaceae</taxon>
        <taxon>Haloferax</taxon>
    </lineage>
</organism>
<reference evidence="2 3" key="1">
    <citation type="journal article" date="2019" name="Int. J. Syst. Evol. Microbiol.">
        <title>The Global Catalogue of Microorganisms (GCM) 10K type strain sequencing project: providing services to taxonomists for standard genome sequencing and annotation.</title>
        <authorList>
            <consortium name="The Broad Institute Genomics Platform"/>
            <consortium name="The Broad Institute Genome Sequencing Center for Infectious Disease"/>
            <person name="Wu L."/>
            <person name="Ma J."/>
        </authorList>
    </citation>
    <scope>NUCLEOTIDE SEQUENCE [LARGE SCALE GENOMIC DNA]</scope>
    <source>
        <strain evidence="2 3">DSM 29988</strain>
    </source>
</reference>
<dbReference type="InterPro" id="IPR049173">
    <property type="entry name" value="NucS_N_sf"/>
</dbReference>
<dbReference type="RefSeq" id="WP_390225535.1">
    <property type="nucleotide sequence ID" value="NZ_JBHTAA010000005.1"/>
</dbReference>
<comment type="caution">
    <text evidence="2">The sequence shown here is derived from an EMBL/GenBank/DDBJ whole genome shotgun (WGS) entry which is preliminary data.</text>
</comment>
<dbReference type="EMBL" id="JBHTAA010000005">
    <property type="protein sequence ID" value="MFC7205185.1"/>
    <property type="molecule type" value="Genomic_DNA"/>
</dbReference>
<dbReference type="Pfam" id="PF21003">
    <property type="entry name" value="NucS_N"/>
    <property type="match status" value="1"/>
</dbReference>
<dbReference type="Proteomes" id="UP001596481">
    <property type="component" value="Unassembled WGS sequence"/>
</dbReference>
<proteinExistence type="predicted"/>
<dbReference type="AlphaFoldDB" id="A0ABD5ZIQ4"/>
<evidence type="ECO:0000313" key="3">
    <source>
        <dbReference type="Proteomes" id="UP001596481"/>
    </source>
</evidence>
<protein>
    <submittedName>
        <fullName evidence="2">DUF91 domain-containing protein</fullName>
    </submittedName>
</protein>
<sequence length="243" mass="25898">MESIRIFAGDCTVEFEGSRDRTQRGRVVVVAKPDRTVLVHDADGYQPVAWLTRADSLTVESGPGSFGLVARAGEQRLEVKSNDVTGRAEYPTTAAGVPVGSHPDTGEPMVRSAGSVAGLDSGVEYPLPAGSTVLDSTCDDCGLPLVHVERGAAFDVCLDRSCDPLDERVKARFDGEWSCPDCDSPLRIIYRGGRLLAGCDAYPECETAFSLPSGVAVDTCECGLPIFETARGRRCLDSTCEFA</sequence>
<evidence type="ECO:0000313" key="2">
    <source>
        <dbReference type="EMBL" id="MFC7205185.1"/>
    </source>
</evidence>
<keyword evidence="3" id="KW-1185">Reference proteome</keyword>
<dbReference type="Gene3D" id="2.70.180.20">
    <property type="match status" value="1"/>
</dbReference>